<organism evidence="2 3">
    <name type="scientific">Vreelandella salicampi</name>
    <dbReference type="NCBI Taxonomy" id="1449798"/>
    <lineage>
        <taxon>Bacteria</taxon>
        <taxon>Pseudomonadati</taxon>
        <taxon>Pseudomonadota</taxon>
        <taxon>Gammaproteobacteria</taxon>
        <taxon>Oceanospirillales</taxon>
        <taxon>Halomonadaceae</taxon>
        <taxon>Vreelandella</taxon>
    </lineage>
</organism>
<dbReference type="InterPro" id="IPR013078">
    <property type="entry name" value="His_Pase_superF_clade-1"/>
</dbReference>
<dbReference type="SUPFAM" id="SSF53254">
    <property type="entry name" value="Phosphoglycerate mutase-like"/>
    <property type="match status" value="1"/>
</dbReference>
<dbReference type="EMBL" id="JACCDF010000001">
    <property type="protein sequence ID" value="NYS59258.1"/>
    <property type="molecule type" value="Genomic_DNA"/>
</dbReference>
<accession>A0A7Z0RT99</accession>
<dbReference type="SMART" id="SM00855">
    <property type="entry name" value="PGAM"/>
    <property type="match status" value="1"/>
</dbReference>
<dbReference type="Pfam" id="PF00300">
    <property type="entry name" value="His_Phos_1"/>
    <property type="match status" value="1"/>
</dbReference>
<name>A0A7Z0RT99_9GAMM</name>
<comment type="caution">
    <text evidence="2">The sequence shown here is derived from an EMBL/GenBank/DDBJ whole genome shotgun (WGS) entry which is preliminary data.</text>
</comment>
<dbReference type="RefSeq" id="WP_179928607.1">
    <property type="nucleotide sequence ID" value="NZ_JACCDF010000001.1"/>
</dbReference>
<dbReference type="NCBIfam" id="TIGR00249">
    <property type="entry name" value="sixA"/>
    <property type="match status" value="1"/>
</dbReference>
<gene>
    <name evidence="2" type="primary">sixA</name>
    <name evidence="2" type="ORF">HZS81_00540</name>
</gene>
<dbReference type="InterPro" id="IPR029033">
    <property type="entry name" value="His_PPase_superfam"/>
</dbReference>
<reference evidence="2 3" key="1">
    <citation type="journal article" date="2015" name="Int. J. Syst. Evol. Microbiol.">
        <title>Halomonas salicampi sp. nov., a halotolerant and alkalitolerant bacterium isolated from a saltern soil.</title>
        <authorList>
            <person name="Lee J.C."/>
            <person name="Kim Y.S."/>
            <person name="Yun B.S."/>
            <person name="Whang K.S."/>
        </authorList>
    </citation>
    <scope>NUCLEOTIDE SEQUENCE [LARGE SCALE GENOMIC DNA]</scope>
    <source>
        <strain evidence="2 3">BH103</strain>
    </source>
</reference>
<dbReference type="CDD" id="cd07067">
    <property type="entry name" value="HP_PGM_like"/>
    <property type="match status" value="1"/>
</dbReference>
<evidence type="ECO:0000313" key="3">
    <source>
        <dbReference type="Proteomes" id="UP000586119"/>
    </source>
</evidence>
<feature type="region of interest" description="Disordered" evidence="1">
    <location>
        <begin position="9"/>
        <end position="28"/>
    </location>
</feature>
<keyword evidence="3" id="KW-1185">Reference proteome</keyword>
<dbReference type="InterPro" id="IPR004449">
    <property type="entry name" value="SixA"/>
</dbReference>
<sequence>MANSLFIMRHGEASPGSPDSARRLTPQGEQEAITMASWLASRQSRGQLGALKVVASPFTRAQQTANTVAKALGASVETYPSITPEDSPQAVCDWLVEQEGDILLVSHMPLVAALAGLLVEGRMDRGIGFPTAAIAELEADVWAAGCARLTRFTEPRQVVG</sequence>
<dbReference type="Gene3D" id="3.40.50.1240">
    <property type="entry name" value="Phosphoglycerate mutase-like"/>
    <property type="match status" value="1"/>
</dbReference>
<protein>
    <submittedName>
        <fullName evidence="2">Phosphohistidine phosphatase SixA</fullName>
    </submittedName>
</protein>
<dbReference type="GO" id="GO:0005737">
    <property type="term" value="C:cytoplasm"/>
    <property type="evidence" value="ECO:0007669"/>
    <property type="project" value="InterPro"/>
</dbReference>
<dbReference type="Proteomes" id="UP000586119">
    <property type="component" value="Unassembled WGS sequence"/>
</dbReference>
<proteinExistence type="predicted"/>
<evidence type="ECO:0000256" key="1">
    <source>
        <dbReference type="SAM" id="MobiDB-lite"/>
    </source>
</evidence>
<dbReference type="GO" id="GO:0101006">
    <property type="term" value="F:protein histidine phosphatase activity"/>
    <property type="evidence" value="ECO:0007669"/>
    <property type="project" value="InterPro"/>
</dbReference>
<dbReference type="AlphaFoldDB" id="A0A7Z0RT99"/>
<evidence type="ECO:0000313" key="2">
    <source>
        <dbReference type="EMBL" id="NYS59258.1"/>
    </source>
</evidence>